<evidence type="ECO:0000313" key="2">
    <source>
        <dbReference type="Proteomes" id="UP001597369"/>
    </source>
</evidence>
<organism evidence="1 2">
    <name type="scientific">Pontibacter silvestris</name>
    <dbReference type="NCBI Taxonomy" id="2305183"/>
    <lineage>
        <taxon>Bacteria</taxon>
        <taxon>Pseudomonadati</taxon>
        <taxon>Bacteroidota</taxon>
        <taxon>Cytophagia</taxon>
        <taxon>Cytophagales</taxon>
        <taxon>Hymenobacteraceae</taxon>
        <taxon>Pontibacter</taxon>
    </lineage>
</organism>
<name>A0ABW4WZZ4_9BACT</name>
<gene>
    <name evidence="1" type="ORF">ACFSKU_15470</name>
</gene>
<dbReference type="InterPro" id="IPR036388">
    <property type="entry name" value="WH-like_DNA-bd_sf"/>
</dbReference>
<dbReference type="PANTHER" id="PTHR33202:SF22">
    <property type="entry name" value="HYDROGEN PEROXIDE SENSITIVE REPRESSOR"/>
    <property type="match status" value="1"/>
</dbReference>
<keyword evidence="2" id="KW-1185">Reference proteome</keyword>
<dbReference type="Pfam" id="PF01475">
    <property type="entry name" value="FUR"/>
    <property type="match status" value="1"/>
</dbReference>
<reference evidence="2" key="1">
    <citation type="journal article" date="2019" name="Int. J. Syst. Evol. Microbiol.">
        <title>The Global Catalogue of Microorganisms (GCM) 10K type strain sequencing project: providing services to taxonomists for standard genome sequencing and annotation.</title>
        <authorList>
            <consortium name="The Broad Institute Genomics Platform"/>
            <consortium name="The Broad Institute Genome Sequencing Center for Infectious Disease"/>
            <person name="Wu L."/>
            <person name="Ma J."/>
        </authorList>
    </citation>
    <scope>NUCLEOTIDE SEQUENCE [LARGE SCALE GENOMIC DNA]</scope>
    <source>
        <strain evidence="2">JCM 16545</strain>
    </source>
</reference>
<dbReference type="RefSeq" id="WP_317206957.1">
    <property type="nucleotide sequence ID" value="NZ_JAJJWI010000014.1"/>
</dbReference>
<dbReference type="PANTHER" id="PTHR33202">
    <property type="entry name" value="ZINC UPTAKE REGULATION PROTEIN"/>
    <property type="match status" value="1"/>
</dbReference>
<sequence>MKGNSLDSLTEASTTITLCFIENKRKSMNEELEARLRARHIRPTAMRLLVLDKLLKQQTAMSLSEMEAGFEHADRVTLYRTLKTFEEKGLVHQVIDGAGLTKYALCQEDCTCAPEELHVHFYCNSCKETYCLPKAKVPDVQLPNKFSFQEVNMVVKGICDRCSS</sequence>
<dbReference type="InterPro" id="IPR036390">
    <property type="entry name" value="WH_DNA-bd_sf"/>
</dbReference>
<dbReference type="EMBL" id="JBHUHV010000052">
    <property type="protein sequence ID" value="MFD2068289.1"/>
    <property type="molecule type" value="Genomic_DNA"/>
</dbReference>
<protein>
    <submittedName>
        <fullName evidence="1">Fur family transcriptional regulator</fullName>
    </submittedName>
</protein>
<evidence type="ECO:0000313" key="1">
    <source>
        <dbReference type="EMBL" id="MFD2068289.1"/>
    </source>
</evidence>
<comment type="caution">
    <text evidence="1">The sequence shown here is derived from an EMBL/GenBank/DDBJ whole genome shotgun (WGS) entry which is preliminary data.</text>
</comment>
<accession>A0ABW4WZZ4</accession>
<dbReference type="SUPFAM" id="SSF46785">
    <property type="entry name" value="Winged helix' DNA-binding domain"/>
    <property type="match status" value="1"/>
</dbReference>
<dbReference type="Gene3D" id="1.10.10.10">
    <property type="entry name" value="Winged helix-like DNA-binding domain superfamily/Winged helix DNA-binding domain"/>
    <property type="match status" value="1"/>
</dbReference>
<proteinExistence type="predicted"/>
<dbReference type="InterPro" id="IPR002481">
    <property type="entry name" value="FUR"/>
</dbReference>
<dbReference type="Proteomes" id="UP001597369">
    <property type="component" value="Unassembled WGS sequence"/>
</dbReference>